<gene>
    <name evidence="3" type="ORF">E1218_03580</name>
</gene>
<sequence>MVFVRTDLEGVMAAILRRTLAASIVLLTGAAAPVGAAASPNSKVVTAHDGLRDLEPDLSGAFDRAHGLAVLVSRGESTSAILRVRGIERSAAGRSFGAHLHSGPCVAGDGAAAGPHYNTDTVAGKVPPRVNRSTEVWLDFTVGPSGAANAMAVVPFTPLPGNRSIVIHEKPTDHHGAAGARLACLPLSW</sequence>
<evidence type="ECO:0000313" key="4">
    <source>
        <dbReference type="Proteomes" id="UP000295172"/>
    </source>
</evidence>
<keyword evidence="4" id="KW-1185">Reference proteome</keyword>
<dbReference type="Proteomes" id="UP000295172">
    <property type="component" value="Unassembled WGS sequence"/>
</dbReference>
<proteinExistence type="inferred from homology"/>
<dbReference type="Pfam" id="PF00080">
    <property type="entry name" value="Sod_Cu"/>
    <property type="match status" value="1"/>
</dbReference>
<dbReference type="OrthoDB" id="3297424at2"/>
<dbReference type="EMBL" id="SMKR01000009">
    <property type="protein sequence ID" value="TDD29661.1"/>
    <property type="molecule type" value="Genomic_DNA"/>
</dbReference>
<dbReference type="AlphaFoldDB" id="A0A4R4XFH8"/>
<reference evidence="3 4" key="1">
    <citation type="submission" date="2019-02" db="EMBL/GenBank/DDBJ databases">
        <title>Draft genome sequences of novel Actinobacteria.</title>
        <authorList>
            <person name="Sahin N."/>
            <person name="Ay H."/>
            <person name="Saygin H."/>
        </authorList>
    </citation>
    <scope>NUCLEOTIDE SEQUENCE [LARGE SCALE GENOMIC DNA]</scope>
    <source>
        <strain evidence="3 4">16K104</strain>
    </source>
</reference>
<organism evidence="3 4">
    <name type="scientific">Kribbella turkmenica</name>
    <dbReference type="NCBI Taxonomy" id="2530375"/>
    <lineage>
        <taxon>Bacteria</taxon>
        <taxon>Bacillati</taxon>
        <taxon>Actinomycetota</taxon>
        <taxon>Actinomycetes</taxon>
        <taxon>Propionibacteriales</taxon>
        <taxon>Kribbellaceae</taxon>
        <taxon>Kribbella</taxon>
    </lineage>
</organism>
<name>A0A4R4XFH8_9ACTN</name>
<feature type="domain" description="Superoxide dismutase copper/zinc binding" evidence="2">
    <location>
        <begin position="82"/>
        <end position="184"/>
    </location>
</feature>
<evidence type="ECO:0000259" key="2">
    <source>
        <dbReference type="Pfam" id="PF00080"/>
    </source>
</evidence>
<dbReference type="GO" id="GO:0006801">
    <property type="term" value="P:superoxide metabolic process"/>
    <property type="evidence" value="ECO:0007669"/>
    <property type="project" value="InterPro"/>
</dbReference>
<dbReference type="InterPro" id="IPR036423">
    <property type="entry name" value="SOD-like_Cu/Zn_dom_sf"/>
</dbReference>
<dbReference type="Gene3D" id="2.60.40.200">
    <property type="entry name" value="Superoxide dismutase, copper/zinc binding domain"/>
    <property type="match status" value="1"/>
</dbReference>
<dbReference type="SUPFAM" id="SSF49329">
    <property type="entry name" value="Cu,Zn superoxide dismutase-like"/>
    <property type="match status" value="1"/>
</dbReference>
<dbReference type="InterPro" id="IPR001424">
    <property type="entry name" value="SOD_Cu_Zn_dom"/>
</dbReference>
<comment type="similarity">
    <text evidence="1">Belongs to the Cu-Zn superoxide dismutase family.</text>
</comment>
<evidence type="ECO:0000256" key="1">
    <source>
        <dbReference type="ARBA" id="ARBA00010457"/>
    </source>
</evidence>
<dbReference type="GO" id="GO:0046872">
    <property type="term" value="F:metal ion binding"/>
    <property type="evidence" value="ECO:0007669"/>
    <property type="project" value="InterPro"/>
</dbReference>
<protein>
    <submittedName>
        <fullName evidence="3">Superoxide dismutase family protein</fullName>
    </submittedName>
</protein>
<evidence type="ECO:0000313" key="3">
    <source>
        <dbReference type="EMBL" id="TDD29661.1"/>
    </source>
</evidence>
<comment type="caution">
    <text evidence="3">The sequence shown here is derived from an EMBL/GenBank/DDBJ whole genome shotgun (WGS) entry which is preliminary data.</text>
</comment>
<accession>A0A4R4XFH8</accession>